<feature type="non-terminal residue" evidence="2">
    <location>
        <position position="430"/>
    </location>
</feature>
<evidence type="ECO:0008006" key="3">
    <source>
        <dbReference type="Google" id="ProtNLM"/>
    </source>
</evidence>
<organism evidence="2">
    <name type="scientific">marine sediment metagenome</name>
    <dbReference type="NCBI Taxonomy" id="412755"/>
    <lineage>
        <taxon>unclassified sequences</taxon>
        <taxon>metagenomes</taxon>
        <taxon>ecological metagenomes</taxon>
    </lineage>
</organism>
<comment type="caution">
    <text evidence="2">The sequence shown here is derived from an EMBL/GenBank/DDBJ whole genome shotgun (WGS) entry which is preliminary data.</text>
</comment>
<name>A0A0F9CKK3_9ZZZZ</name>
<reference evidence="2" key="1">
    <citation type="journal article" date="2015" name="Nature">
        <title>Complex archaea that bridge the gap between prokaryotes and eukaryotes.</title>
        <authorList>
            <person name="Spang A."/>
            <person name="Saw J.H."/>
            <person name="Jorgensen S.L."/>
            <person name="Zaremba-Niedzwiedzka K."/>
            <person name="Martijn J."/>
            <person name="Lind A.E."/>
            <person name="van Eijk R."/>
            <person name="Schleper C."/>
            <person name="Guy L."/>
            <person name="Ettema T.J."/>
        </authorList>
    </citation>
    <scope>NUCLEOTIDE SEQUENCE</scope>
</reference>
<feature type="compositionally biased region" description="Basic and acidic residues" evidence="1">
    <location>
        <begin position="7"/>
        <end position="20"/>
    </location>
</feature>
<sequence>MSEFDERDLHAADRSHRILDEVSGSQSSISPVYGDSPNLPDVYYVDSGNGSDGNDGRTPGFPLATIDAAINKCTASQGDTVFVQPGHSETITAAIELDVIGVSIVGIGQGTLRPQITLGADDNGIEISAVNCKVDNIYFNERTVTPTGNNAYIDVAAANAKILNCHFDVGAEDLDSITLAAAADSCEIAKNRWVTTANGPDSAIRIESVSVDLLHVHDNIIDGGTVTNAFDEGHIVSAAAHTNCLIEYNVFHAIVNTFGLKFSAAATGVIRDNVFGLCTRGGSLDPGSCMNFGNLEQDAINASAILVPDIDTDGTTGGGAHGGIDDATTDSLHGKLGRDTDFADSALWDMLVSSTGTGVVSWPSGLPYGAGESFAEVLAYIQDGIRRGSGTINPADVSLYDLIGGTKGHPAWPTAAAYTNDVSLMEVVGY</sequence>
<feature type="region of interest" description="Disordered" evidence="1">
    <location>
        <begin position="1"/>
        <end position="35"/>
    </location>
</feature>
<dbReference type="InterPro" id="IPR011050">
    <property type="entry name" value="Pectin_lyase_fold/virulence"/>
</dbReference>
<dbReference type="SUPFAM" id="SSF51126">
    <property type="entry name" value="Pectin lyase-like"/>
    <property type="match status" value="1"/>
</dbReference>
<dbReference type="AlphaFoldDB" id="A0A0F9CKK3"/>
<dbReference type="EMBL" id="LAZR01032818">
    <property type="protein sequence ID" value="KKL49833.1"/>
    <property type="molecule type" value="Genomic_DNA"/>
</dbReference>
<evidence type="ECO:0000313" key="2">
    <source>
        <dbReference type="EMBL" id="KKL49833.1"/>
    </source>
</evidence>
<accession>A0A0F9CKK3</accession>
<proteinExistence type="predicted"/>
<evidence type="ECO:0000256" key="1">
    <source>
        <dbReference type="SAM" id="MobiDB-lite"/>
    </source>
</evidence>
<protein>
    <recommendedName>
        <fullName evidence="3">Right handed beta helix domain-containing protein</fullName>
    </recommendedName>
</protein>
<gene>
    <name evidence="2" type="ORF">LCGC14_2311570</name>
</gene>